<dbReference type="Proteomes" id="UP000825258">
    <property type="component" value="Chromosome"/>
</dbReference>
<dbReference type="InterPro" id="IPR015943">
    <property type="entry name" value="WD40/YVTN_repeat-like_dom_sf"/>
</dbReference>
<dbReference type="Gene3D" id="2.130.10.10">
    <property type="entry name" value="YVTN repeat-like/Quinoprotein amine dehydrogenase"/>
    <property type="match status" value="4"/>
</dbReference>
<keyword evidence="1" id="KW-0812">Transmembrane</keyword>
<name>A0ABN6HVH2_9FLAO</name>
<keyword evidence="1" id="KW-0472">Membrane</keyword>
<dbReference type="EMBL" id="AP024749">
    <property type="protein sequence ID" value="BCY28455.1"/>
    <property type="molecule type" value="Genomic_DNA"/>
</dbReference>
<keyword evidence="3" id="KW-1185">Reference proteome</keyword>
<dbReference type="Pfam" id="PF07494">
    <property type="entry name" value="Reg_prop"/>
    <property type="match status" value="2"/>
</dbReference>
<evidence type="ECO:0008006" key="4">
    <source>
        <dbReference type="Google" id="ProtNLM"/>
    </source>
</evidence>
<protein>
    <recommendedName>
        <fullName evidence="4">Two component regulator propeller</fullName>
    </recommendedName>
</protein>
<feature type="transmembrane region" description="Helical" evidence="1">
    <location>
        <begin position="14"/>
        <end position="35"/>
    </location>
</feature>
<organism evidence="2 3">
    <name type="scientific">Flavobacterium okayamense</name>
    <dbReference type="NCBI Taxonomy" id="2830782"/>
    <lineage>
        <taxon>Bacteria</taxon>
        <taxon>Pseudomonadati</taxon>
        <taxon>Bacteroidota</taxon>
        <taxon>Flavobacteriia</taxon>
        <taxon>Flavobacteriales</taxon>
        <taxon>Flavobacteriaceae</taxon>
        <taxon>Flavobacterium</taxon>
    </lineage>
</organism>
<dbReference type="SUPFAM" id="SSF63829">
    <property type="entry name" value="Calcium-dependent phosphotriesterase"/>
    <property type="match status" value="3"/>
</dbReference>
<keyword evidence="1" id="KW-1133">Transmembrane helix</keyword>
<gene>
    <name evidence="2" type="ORF">KK2020170_13230</name>
</gene>
<evidence type="ECO:0000256" key="1">
    <source>
        <dbReference type="SAM" id="Phobius"/>
    </source>
</evidence>
<accession>A0ABN6HVH2</accession>
<sequence length="680" mass="78874">MIEFKKNKNNCRGFYYKTLLGVYNFIILLLVFSSISCVNEKANDSSDLIIKSETFTSKSVYCQTIVQNDNFVWVGSKDKGLIRLNILTKKLEYFTPYNSDLQSTDILKLTLDNKNNLWILGSLNTISIYSDKKFLKLDLKKINLKNRQIVDVNFDNNNNVFLSIIDEKDVLNPEKIIRYVPEENSLKEIIESKSIVFDTDNTIWTLASPSWLEGGLEKYKPEGNSFFKMEKTFYLDSCERKYGILSKLLLDKQNRKWISTTSKSYMSYVDTTLSGLMVFKDSKYFIFKQKDTKLSKDGIKDMVLDKNNNLWIIESDYSTNRVVKFNGKDWRFFNQKEMNLPNSKRITCLFASKNTGIWVGTIDGGIAQYHNNKWVSYSLGNSEITSNDINCINLFNNNILIGGQKGITECSNVNNQVKFNEIDTNHKFSNKIRPLTIFRDSDNFIWLGLQNNLFSSYSQAGVMEHNGNEWIYHFRYPEINSITQTKDKSMYMGGYNAFYRYSENNKVLDTIDLKIEKKYFINSIAADLKDNLWISLNLIESMQNYIYVFDGKTVNKKYDSLKFEFKANQVNSIFIDNENTKWFATDTGLVKYNEKWEKFTLENSNIPSNKINCITMDKSKNIWIGTDNGISTLKNGHFRTFNTSNTNLISNKIMSMFIDKDNNVWVGTMAGGVTKILLKK</sequence>
<dbReference type="InterPro" id="IPR011110">
    <property type="entry name" value="Reg_prop"/>
</dbReference>
<evidence type="ECO:0000313" key="3">
    <source>
        <dbReference type="Proteomes" id="UP000825258"/>
    </source>
</evidence>
<reference evidence="2 3" key="1">
    <citation type="submission" date="2021-06" db="EMBL/GenBank/DDBJ databases">
        <title>Whole genome sequences of Flavobacterium sp. KK2020170 and assembly.</title>
        <authorList>
            <person name="Kitahara K."/>
            <person name="Miyoshi S."/>
            <person name="Uesaka K."/>
        </authorList>
    </citation>
    <scope>NUCLEOTIDE SEQUENCE [LARGE SCALE GENOMIC DNA]</scope>
    <source>
        <strain evidence="2 3">KK2020170</strain>
    </source>
</reference>
<proteinExistence type="predicted"/>
<evidence type="ECO:0000313" key="2">
    <source>
        <dbReference type="EMBL" id="BCY28455.1"/>
    </source>
</evidence>
<dbReference type="RefSeq" id="WP_221259998.1">
    <property type="nucleotide sequence ID" value="NZ_AP024749.1"/>
</dbReference>